<dbReference type="PANTHER" id="PTHR47424">
    <property type="entry name" value="REGULATORY PROTEIN GAL4"/>
    <property type="match status" value="1"/>
</dbReference>
<dbReference type="GO" id="GO:0000435">
    <property type="term" value="P:positive regulation of transcription from RNA polymerase II promoter by galactose"/>
    <property type="evidence" value="ECO:0007669"/>
    <property type="project" value="TreeGrafter"/>
</dbReference>
<keyword evidence="4" id="KW-0804">Transcription</keyword>
<dbReference type="SUPFAM" id="SSF51556">
    <property type="entry name" value="Metallo-dependent hydrolases"/>
    <property type="match status" value="1"/>
</dbReference>
<dbReference type="SMART" id="SM00906">
    <property type="entry name" value="Fungal_trans"/>
    <property type="match status" value="1"/>
</dbReference>
<organism evidence="8 9">
    <name type="scientific">Aspergillus fumigatiaffinis</name>
    <dbReference type="NCBI Taxonomy" id="340414"/>
    <lineage>
        <taxon>Eukaryota</taxon>
        <taxon>Fungi</taxon>
        <taxon>Dikarya</taxon>
        <taxon>Ascomycota</taxon>
        <taxon>Pezizomycotina</taxon>
        <taxon>Eurotiomycetes</taxon>
        <taxon>Eurotiomycetidae</taxon>
        <taxon>Eurotiales</taxon>
        <taxon>Aspergillaceae</taxon>
        <taxon>Aspergillus</taxon>
        <taxon>Aspergillus subgen. Fumigati</taxon>
    </lineage>
</organism>
<feature type="domain" description="Zn(2)-C6 fungal-type" evidence="7">
    <location>
        <begin position="371"/>
        <end position="404"/>
    </location>
</feature>
<gene>
    <name evidence="8" type="ORF">CNMCM6805_003337</name>
</gene>
<feature type="region of interest" description="Disordered" evidence="6">
    <location>
        <begin position="544"/>
        <end position="573"/>
    </location>
</feature>
<feature type="region of interest" description="Disordered" evidence="6">
    <location>
        <begin position="775"/>
        <end position="795"/>
    </location>
</feature>
<dbReference type="AlphaFoldDB" id="A0A8H4M3S1"/>
<evidence type="ECO:0000256" key="3">
    <source>
        <dbReference type="ARBA" id="ARBA00023125"/>
    </source>
</evidence>
<dbReference type="Pfam" id="PF00172">
    <property type="entry name" value="Zn_clus"/>
    <property type="match status" value="1"/>
</dbReference>
<comment type="caution">
    <text evidence="8">The sequence shown here is derived from an EMBL/GenBank/DDBJ whole genome shotgun (WGS) entry which is preliminary data.</text>
</comment>
<evidence type="ECO:0000313" key="9">
    <source>
        <dbReference type="Proteomes" id="UP000653565"/>
    </source>
</evidence>
<dbReference type="Proteomes" id="UP000653565">
    <property type="component" value="Unassembled WGS sequence"/>
</dbReference>
<proteinExistence type="predicted"/>
<reference evidence="8" key="2">
    <citation type="submission" date="2020-04" db="EMBL/GenBank/DDBJ databases">
        <authorList>
            <person name="Santos R.A.C."/>
            <person name="Steenwyk J.L."/>
            <person name="Rivero-Menendez O."/>
            <person name="Mead M.E."/>
            <person name="Silva L.P."/>
            <person name="Bastos R.W."/>
            <person name="Alastruey-Izquierdo A."/>
            <person name="Goldman G.H."/>
            <person name="Rokas A."/>
        </authorList>
    </citation>
    <scope>NUCLEOTIDE SEQUENCE</scope>
    <source>
        <strain evidence="8">CNM-CM6805</strain>
    </source>
</reference>
<evidence type="ECO:0000256" key="4">
    <source>
        <dbReference type="ARBA" id="ARBA00023163"/>
    </source>
</evidence>
<evidence type="ECO:0000256" key="1">
    <source>
        <dbReference type="ARBA" id="ARBA00022723"/>
    </source>
</evidence>
<dbReference type="InterPro" id="IPR006680">
    <property type="entry name" value="Amidohydro-rel"/>
</dbReference>
<dbReference type="GO" id="GO:0000978">
    <property type="term" value="F:RNA polymerase II cis-regulatory region sequence-specific DNA binding"/>
    <property type="evidence" value="ECO:0007669"/>
    <property type="project" value="TreeGrafter"/>
</dbReference>
<evidence type="ECO:0000256" key="2">
    <source>
        <dbReference type="ARBA" id="ARBA00023015"/>
    </source>
</evidence>
<keyword evidence="5" id="KW-0539">Nucleus</keyword>
<dbReference type="Pfam" id="PF04909">
    <property type="entry name" value="Amidohydro_2"/>
    <property type="match status" value="1"/>
</dbReference>
<dbReference type="GO" id="GO:0016787">
    <property type="term" value="F:hydrolase activity"/>
    <property type="evidence" value="ECO:0007669"/>
    <property type="project" value="InterPro"/>
</dbReference>
<reference evidence="8" key="1">
    <citation type="journal article" date="2020" name="bioRxiv">
        <title>Genomic and phenotypic heterogeneity of clinical isolates of the human pathogens Aspergillus fumigatus, Aspergillus lentulus and Aspergillus fumigatiaffinis.</title>
        <authorList>
            <person name="dos Santos R.A.C."/>
            <person name="Steenwyk J.L."/>
            <person name="Rivero-Menendez O."/>
            <person name="Mead M.E."/>
            <person name="Silva L.P."/>
            <person name="Bastos R.W."/>
            <person name="Alastruey-Izquierdo A."/>
            <person name="Goldman G.H."/>
            <person name="Rokas A."/>
        </authorList>
    </citation>
    <scope>NUCLEOTIDE SEQUENCE</scope>
    <source>
        <strain evidence="8">CNM-CM6805</strain>
    </source>
</reference>
<dbReference type="CDD" id="cd00067">
    <property type="entry name" value="GAL4"/>
    <property type="match status" value="1"/>
</dbReference>
<keyword evidence="9" id="KW-1185">Reference proteome</keyword>
<protein>
    <recommendedName>
        <fullName evidence="7">Zn(2)-C6 fungal-type domain-containing protein</fullName>
    </recommendedName>
</protein>
<dbReference type="GO" id="GO:0000981">
    <property type="term" value="F:DNA-binding transcription factor activity, RNA polymerase II-specific"/>
    <property type="evidence" value="ECO:0007669"/>
    <property type="project" value="InterPro"/>
</dbReference>
<dbReference type="InterPro" id="IPR036864">
    <property type="entry name" value="Zn2-C6_fun-type_DNA-bd_sf"/>
</dbReference>
<evidence type="ECO:0000256" key="6">
    <source>
        <dbReference type="SAM" id="MobiDB-lite"/>
    </source>
</evidence>
<dbReference type="InterPro" id="IPR051127">
    <property type="entry name" value="Fungal_SecMet_Regulators"/>
</dbReference>
<keyword evidence="1" id="KW-0479">Metal-binding</keyword>
<dbReference type="SUPFAM" id="SSF57701">
    <property type="entry name" value="Zn2/Cys6 DNA-binding domain"/>
    <property type="match status" value="1"/>
</dbReference>
<dbReference type="GO" id="GO:0008270">
    <property type="term" value="F:zinc ion binding"/>
    <property type="evidence" value="ECO:0007669"/>
    <property type="project" value="InterPro"/>
</dbReference>
<dbReference type="PANTHER" id="PTHR47424:SF3">
    <property type="entry name" value="REGULATORY PROTEIN GAL4"/>
    <property type="match status" value="1"/>
</dbReference>
<dbReference type="CDD" id="cd12148">
    <property type="entry name" value="fungal_TF_MHR"/>
    <property type="match status" value="1"/>
</dbReference>
<dbReference type="Pfam" id="PF04082">
    <property type="entry name" value="Fungal_trans"/>
    <property type="match status" value="1"/>
</dbReference>
<dbReference type="PROSITE" id="PS50048">
    <property type="entry name" value="ZN2_CY6_FUNGAL_2"/>
    <property type="match status" value="1"/>
</dbReference>
<accession>A0A8H4M3S1</accession>
<dbReference type="InterPro" id="IPR032466">
    <property type="entry name" value="Metal_Hydrolase"/>
</dbReference>
<keyword evidence="3" id="KW-0238">DNA-binding</keyword>
<sequence length="1100" mass="122680">MTDHLMDWLQDKALGWSHRPPVNKVDTHHHFVPPFYRKGSSLTCTNVAHLLTRNVAVEDAGGDPSGWPTPQWSATRSELLMNRLGVQTAILSVTAPGACILKGTASFALARQLNEYAAELRDRNPQRFGFFASLPSLLDTDATLSEIAYAVDTLHADGVTLFTRYGESNVYLGHRSLEPIWAELDRRKCVVFIHPTHPLDTTPVNPKMPQPVVDYPHETTRSAMDMILQGTRSQYPNCKVILSHAGGALPYLISRVATPMRRAPDVAASYRMGTAYEQVMHDFRSFYYDLALSSSPQVLDMALKMIPRDHLLFGSDFPYAPAPAYPGFLEDLESYEMEQELRDMINFGNATKLIPRLARGNELTRRKIALACEPCRDRKSRCDGQKPICGPCERRSYTIDRCIFKADNARSASNDEYLRALHQRIRDLEEACCSAGVSVLPSGTEDIVASSHGQAAAQAPLIGSSRPHQASRDQAAAYCSPHSDTDPVYLESPAARSNVSAMGAINSVASPVDQGTKPLWRPNEYFGSSSTASLVRFLARGSLPGGSSPVRPSRNQPRDVSPQGRGVWPSSHAQVDGSLLPPRDLADHLLERFWDRVYCLYPFFDRTSFQDAYDNLWLPRSQPGKSLSEFDIGLGSKADSGPRSLVFVCALNIIFALGCYFADDIPVTEREAVSYTFFLRAKQHIGLDMMDVRTIGVVQTLLVVALYLQSTPYPHRCWNSIGVACRIAQGIGLHEAQLYEQKSPLEQEIQRRTWHGCVMMDMIVSMTYGRPSMTSHLPSVPLPRTEEEEHSPGTPSPMAFYISTIELYRILDSILSDIYRAWRGRSSPGSRRHTTKHGGLDIIIELEEKLFEYENSLPLFLNWNLPLDQVTDPEQTTLHRQRNVLHARYLYLRLLLYRPILTQLCSECTHPRTQAGNRPSSSSNSSTLYTSILSKCAAACVRAAIDLVSFIHETYQTSATDPWWYNGSYTSTAGMVLIMSSSCRTILAELDASIVHEAWSTCEQILTSMSSFSVSARNTLLFLRTARTQVMAENGSHVDSDRNQARQDQGQGQLHLQENLFVDPNGLFPSHWDASADELELGFLGPFDYGEMQGWLGDGS</sequence>
<keyword evidence="2" id="KW-0805">Transcription regulation</keyword>
<evidence type="ECO:0000313" key="8">
    <source>
        <dbReference type="EMBL" id="KAF4227212.1"/>
    </source>
</evidence>
<name>A0A8H4M3S1_9EURO</name>
<evidence type="ECO:0000259" key="7">
    <source>
        <dbReference type="PROSITE" id="PS50048"/>
    </source>
</evidence>
<dbReference type="Gene3D" id="3.20.20.140">
    <property type="entry name" value="Metal-dependent hydrolases"/>
    <property type="match status" value="1"/>
</dbReference>
<dbReference type="GO" id="GO:0006351">
    <property type="term" value="P:DNA-templated transcription"/>
    <property type="evidence" value="ECO:0007669"/>
    <property type="project" value="InterPro"/>
</dbReference>
<dbReference type="Gene3D" id="4.10.240.10">
    <property type="entry name" value="Zn(2)-C6 fungal-type DNA-binding domain"/>
    <property type="match status" value="1"/>
</dbReference>
<dbReference type="InterPro" id="IPR007219">
    <property type="entry name" value="XnlR_reg_dom"/>
</dbReference>
<dbReference type="SMART" id="SM00066">
    <property type="entry name" value="GAL4"/>
    <property type="match status" value="1"/>
</dbReference>
<evidence type="ECO:0000256" key="5">
    <source>
        <dbReference type="ARBA" id="ARBA00023242"/>
    </source>
</evidence>
<dbReference type="InterPro" id="IPR001138">
    <property type="entry name" value="Zn2Cys6_DnaBD"/>
</dbReference>
<dbReference type="EMBL" id="JAAAPX010000195">
    <property type="protein sequence ID" value="KAF4227212.1"/>
    <property type="molecule type" value="Genomic_DNA"/>
</dbReference>
<dbReference type="GO" id="GO:0005634">
    <property type="term" value="C:nucleus"/>
    <property type="evidence" value="ECO:0007669"/>
    <property type="project" value="TreeGrafter"/>
</dbReference>